<feature type="compositionally biased region" description="Basic and acidic residues" evidence="1">
    <location>
        <begin position="53"/>
        <end position="76"/>
    </location>
</feature>
<sequence length="197" mass="20731">MPMNPSNFPNPTPTGGASTSGGAADPANERGTSKVAQSAREAAAKVKSVATDTAHRAAETAHAVAAEKKDEAAERVDSYGRAIHESAKSLEEQDPNVAWLTHRAADRLQSLANYVRERDYPALRADAENFARRHPAAFFGGACIAGFILGSVLKASGRKLAESTGESDSFQTGYDPDRETRGEESMADAPSAPAAMI</sequence>
<feature type="region of interest" description="Disordered" evidence="1">
    <location>
        <begin position="160"/>
        <end position="197"/>
    </location>
</feature>
<feature type="compositionally biased region" description="Basic and acidic residues" evidence="1">
    <location>
        <begin position="175"/>
        <end position="184"/>
    </location>
</feature>
<feature type="region of interest" description="Disordered" evidence="1">
    <location>
        <begin position="1"/>
        <end position="76"/>
    </location>
</feature>
<gene>
    <name evidence="2" type="ordered locus">Oter_4348</name>
</gene>
<dbReference type="HOGENOM" id="CLU_1382913_0_0_0"/>
<keyword evidence="3" id="KW-1185">Reference proteome</keyword>
<evidence type="ECO:0000313" key="3">
    <source>
        <dbReference type="Proteomes" id="UP000007013"/>
    </source>
</evidence>
<dbReference type="EMBL" id="CP001032">
    <property type="protein sequence ID" value="ACB77620.1"/>
    <property type="molecule type" value="Genomic_DNA"/>
</dbReference>
<protein>
    <recommendedName>
        <fullName evidence="4">DUF3618 domain-containing protein</fullName>
    </recommendedName>
</protein>
<evidence type="ECO:0000313" key="2">
    <source>
        <dbReference type="EMBL" id="ACB77620.1"/>
    </source>
</evidence>
<dbReference type="Gene3D" id="1.10.287.700">
    <property type="entry name" value="Helix hairpin bin"/>
    <property type="match status" value="1"/>
</dbReference>
<organism evidence="2 3">
    <name type="scientific">Opitutus terrae (strain DSM 11246 / JCM 15787 / PB90-1)</name>
    <dbReference type="NCBI Taxonomy" id="452637"/>
    <lineage>
        <taxon>Bacteria</taxon>
        <taxon>Pseudomonadati</taxon>
        <taxon>Verrucomicrobiota</taxon>
        <taxon>Opitutia</taxon>
        <taxon>Opitutales</taxon>
        <taxon>Opitutaceae</taxon>
        <taxon>Opitutus</taxon>
    </lineage>
</organism>
<dbReference type="KEGG" id="ote:Oter_4348"/>
<dbReference type="AlphaFoldDB" id="B1ZRH0"/>
<evidence type="ECO:0000256" key="1">
    <source>
        <dbReference type="SAM" id="MobiDB-lite"/>
    </source>
</evidence>
<evidence type="ECO:0008006" key="4">
    <source>
        <dbReference type="Google" id="ProtNLM"/>
    </source>
</evidence>
<proteinExistence type="predicted"/>
<reference evidence="2 3" key="1">
    <citation type="journal article" date="2011" name="J. Bacteriol.">
        <title>Genome sequence of the verrucomicrobium Opitutus terrae PB90-1, an abundant inhabitant of rice paddy soil ecosystems.</title>
        <authorList>
            <person name="van Passel M.W."/>
            <person name="Kant R."/>
            <person name="Palva A."/>
            <person name="Copeland A."/>
            <person name="Lucas S."/>
            <person name="Lapidus A."/>
            <person name="Glavina del Rio T."/>
            <person name="Pitluck S."/>
            <person name="Goltsman E."/>
            <person name="Clum A."/>
            <person name="Sun H."/>
            <person name="Schmutz J."/>
            <person name="Larimer F.W."/>
            <person name="Land M.L."/>
            <person name="Hauser L."/>
            <person name="Kyrpides N."/>
            <person name="Mikhailova N."/>
            <person name="Richardson P.P."/>
            <person name="Janssen P.H."/>
            <person name="de Vos W.M."/>
            <person name="Smidt H."/>
        </authorList>
    </citation>
    <scope>NUCLEOTIDE SEQUENCE [LARGE SCALE GENOMIC DNA]</scope>
    <source>
        <strain evidence="3">DSM 11246 / JCM 15787 / PB90-1</strain>
    </source>
</reference>
<accession>B1ZRH0</accession>
<feature type="compositionally biased region" description="Low complexity" evidence="1">
    <location>
        <begin position="13"/>
        <end position="26"/>
    </location>
</feature>
<name>B1ZRH0_OPITP</name>
<feature type="compositionally biased region" description="Low complexity" evidence="1">
    <location>
        <begin position="187"/>
        <end position="197"/>
    </location>
</feature>
<dbReference type="Proteomes" id="UP000007013">
    <property type="component" value="Chromosome"/>
</dbReference>
<dbReference type="STRING" id="452637.Oter_4348"/>